<dbReference type="InterPro" id="IPR018300">
    <property type="entry name" value="Aminotrans_IV_CS"/>
</dbReference>
<evidence type="ECO:0000256" key="4">
    <source>
        <dbReference type="RuleBase" id="RU004106"/>
    </source>
</evidence>
<dbReference type="InterPro" id="IPR036038">
    <property type="entry name" value="Aminotransferase-like"/>
</dbReference>
<dbReference type="GO" id="GO:0008483">
    <property type="term" value="F:transaminase activity"/>
    <property type="evidence" value="ECO:0007669"/>
    <property type="project" value="UniProtKB-KW"/>
</dbReference>
<dbReference type="Pfam" id="PF01063">
    <property type="entry name" value="Aminotran_4"/>
    <property type="match status" value="1"/>
</dbReference>
<keyword evidence="6" id="KW-0808">Transferase</keyword>
<dbReference type="FunFam" id="3.20.10.10:FF:000002">
    <property type="entry name" value="D-alanine aminotransferase"/>
    <property type="match status" value="1"/>
</dbReference>
<evidence type="ECO:0000256" key="3">
    <source>
        <dbReference type="ARBA" id="ARBA00022898"/>
    </source>
</evidence>
<dbReference type="KEGG" id="dbc:MFMK1_000887"/>
<dbReference type="Gene3D" id="3.30.470.10">
    <property type="match status" value="1"/>
</dbReference>
<gene>
    <name evidence="6" type="ORF">MFMK1_000887</name>
</gene>
<dbReference type="EMBL" id="CP121694">
    <property type="protein sequence ID" value="WRO21093.1"/>
    <property type="molecule type" value="Genomic_DNA"/>
</dbReference>
<keyword evidence="3 5" id="KW-0663">Pyridoxal phosphate</keyword>
<proteinExistence type="inferred from homology"/>
<dbReference type="InterPro" id="IPR001544">
    <property type="entry name" value="Aminotrans_IV"/>
</dbReference>
<evidence type="ECO:0000256" key="1">
    <source>
        <dbReference type="ARBA" id="ARBA00001933"/>
    </source>
</evidence>
<accession>A0AAU0UKH1</accession>
<keyword evidence="6" id="KW-0032">Aminotransferase</keyword>
<dbReference type="PROSITE" id="PS00770">
    <property type="entry name" value="AA_TRANSFER_CLASS_4"/>
    <property type="match status" value="1"/>
</dbReference>
<protein>
    <submittedName>
        <fullName evidence="6">Aminotransferase class IV</fullName>
    </submittedName>
</protein>
<evidence type="ECO:0000313" key="6">
    <source>
        <dbReference type="EMBL" id="WRO21093.1"/>
    </source>
</evidence>
<dbReference type="InterPro" id="IPR043132">
    <property type="entry name" value="BCAT-like_C"/>
</dbReference>
<dbReference type="Proteomes" id="UP001329915">
    <property type="component" value="Chromosome"/>
</dbReference>
<dbReference type="RefSeq" id="WP_366923950.1">
    <property type="nucleotide sequence ID" value="NZ_CP121694.1"/>
</dbReference>
<evidence type="ECO:0000256" key="5">
    <source>
        <dbReference type="RuleBase" id="RU004516"/>
    </source>
</evidence>
<evidence type="ECO:0000256" key="2">
    <source>
        <dbReference type="ARBA" id="ARBA00009320"/>
    </source>
</evidence>
<comment type="similarity">
    <text evidence="2 4">Belongs to the class-IV pyridoxal-phosphate-dependent aminotransferase family.</text>
</comment>
<name>A0AAU0UKH1_9FIRM</name>
<evidence type="ECO:0000313" key="7">
    <source>
        <dbReference type="Proteomes" id="UP001329915"/>
    </source>
</evidence>
<sequence>MYVYQNGVIKKKEDAALSIDDRGYTFGEGIYEVVRVYGGRVFTLADHWQRLKRSADEMEILLPDYFTRKHCMETISQLVEKNNQPESWVYLQVTRGVQFRSHGFLDNMTPMITMYLIPAGSWEKERQGVKVSLAEDIRWHRCDVKSTMLMANTLMKTRAAREGYFEVIFEREGFITEGSASNVFFVKEGELITPPLSNYILPGITRSYIMQLAGRLSLKCIERPVKVAELPTMDEIFVTATGIEAIPVSAVGQLDYRSPGPVYTQLMDEFNQDIEKLKWL</sequence>
<dbReference type="GO" id="GO:0008652">
    <property type="term" value="P:amino acid biosynthetic process"/>
    <property type="evidence" value="ECO:0007669"/>
    <property type="project" value="UniProtKB-ARBA"/>
</dbReference>
<dbReference type="Gene3D" id="3.20.10.10">
    <property type="entry name" value="D-amino Acid Aminotransferase, subunit A, domain 2"/>
    <property type="match status" value="1"/>
</dbReference>
<keyword evidence="7" id="KW-1185">Reference proteome</keyword>
<dbReference type="SUPFAM" id="SSF56752">
    <property type="entry name" value="D-aminoacid aminotransferase-like PLP-dependent enzymes"/>
    <property type="match status" value="1"/>
</dbReference>
<dbReference type="InterPro" id="IPR043131">
    <property type="entry name" value="BCAT-like_N"/>
</dbReference>
<dbReference type="InterPro" id="IPR050571">
    <property type="entry name" value="Class-IV_PLP-Dep_Aminotrnsfr"/>
</dbReference>
<dbReference type="AlphaFoldDB" id="A0AAU0UKH1"/>
<dbReference type="PANTHER" id="PTHR42743:SF10">
    <property type="entry name" value="D-ALANINE AMINOTRANSFERASE"/>
    <property type="match status" value="1"/>
</dbReference>
<dbReference type="PANTHER" id="PTHR42743">
    <property type="entry name" value="AMINO-ACID AMINOTRANSFERASE"/>
    <property type="match status" value="1"/>
</dbReference>
<dbReference type="GO" id="GO:0046394">
    <property type="term" value="P:carboxylic acid biosynthetic process"/>
    <property type="evidence" value="ECO:0007669"/>
    <property type="project" value="UniProtKB-ARBA"/>
</dbReference>
<organism evidence="6 7">
    <name type="scientific">Metallumcola ferriviriculae</name>
    <dbReference type="NCBI Taxonomy" id="3039180"/>
    <lineage>
        <taxon>Bacteria</taxon>
        <taxon>Bacillati</taxon>
        <taxon>Bacillota</taxon>
        <taxon>Clostridia</taxon>
        <taxon>Neomoorellales</taxon>
        <taxon>Desulfitibacteraceae</taxon>
        <taxon>Metallumcola</taxon>
    </lineage>
</organism>
<reference evidence="6 7" key="1">
    <citation type="submission" date="2023-04" db="EMBL/GenBank/DDBJ databases">
        <authorList>
            <person name="Hsu D."/>
        </authorList>
    </citation>
    <scope>NUCLEOTIDE SEQUENCE [LARGE SCALE GENOMIC DNA]</scope>
    <source>
        <strain evidence="6 7">MK1</strain>
    </source>
</reference>
<comment type="cofactor">
    <cofactor evidence="1 5">
        <name>pyridoxal 5'-phosphate</name>
        <dbReference type="ChEBI" id="CHEBI:597326"/>
    </cofactor>
</comment>
<dbReference type="GO" id="GO:0005829">
    <property type="term" value="C:cytosol"/>
    <property type="evidence" value="ECO:0007669"/>
    <property type="project" value="TreeGrafter"/>
</dbReference>